<feature type="compositionally biased region" description="Low complexity" evidence="9">
    <location>
        <begin position="396"/>
        <end position="409"/>
    </location>
</feature>
<dbReference type="PANTHER" id="PTHR11070:SF30">
    <property type="entry name" value="F-BOX DNA HELICASE 1"/>
    <property type="match status" value="1"/>
</dbReference>
<dbReference type="Pfam" id="PF13361">
    <property type="entry name" value="UvrD_C"/>
    <property type="match status" value="1"/>
</dbReference>
<name>A0A4S2N4L6_9PEZI</name>
<dbReference type="GO" id="GO:0005634">
    <property type="term" value="C:nucleus"/>
    <property type="evidence" value="ECO:0007669"/>
    <property type="project" value="TreeGrafter"/>
</dbReference>
<dbReference type="InterPro" id="IPR014016">
    <property type="entry name" value="UvrD-like_ATP-bd"/>
</dbReference>
<dbReference type="STRING" id="341454.A0A4S2N4L6"/>
<dbReference type="GO" id="GO:0003677">
    <property type="term" value="F:DNA binding"/>
    <property type="evidence" value="ECO:0007669"/>
    <property type="project" value="InterPro"/>
</dbReference>
<dbReference type="GO" id="GO:0005524">
    <property type="term" value="F:ATP binding"/>
    <property type="evidence" value="ECO:0007669"/>
    <property type="project" value="UniProtKB-KW"/>
</dbReference>
<evidence type="ECO:0000259" key="11">
    <source>
        <dbReference type="Pfam" id="PF13361"/>
    </source>
</evidence>
<evidence type="ECO:0000256" key="5">
    <source>
        <dbReference type="ARBA" id="ARBA00023235"/>
    </source>
</evidence>
<dbReference type="Gene3D" id="3.40.50.300">
    <property type="entry name" value="P-loop containing nucleotide triphosphate hydrolases"/>
    <property type="match status" value="2"/>
</dbReference>
<dbReference type="SUPFAM" id="SSF52540">
    <property type="entry name" value="P-loop containing nucleoside triphosphate hydrolases"/>
    <property type="match status" value="1"/>
</dbReference>
<keyword evidence="2 12" id="KW-0378">Hydrolase</keyword>
<feature type="domain" description="UvrD-like helicase C-terminal" evidence="11">
    <location>
        <begin position="922"/>
        <end position="998"/>
    </location>
</feature>
<evidence type="ECO:0000256" key="2">
    <source>
        <dbReference type="ARBA" id="ARBA00022801"/>
    </source>
</evidence>
<dbReference type="GO" id="GO:0000724">
    <property type="term" value="P:double-strand break repair via homologous recombination"/>
    <property type="evidence" value="ECO:0007669"/>
    <property type="project" value="TreeGrafter"/>
</dbReference>
<comment type="catalytic activity">
    <reaction evidence="6">
        <text>Couples ATP hydrolysis with the unwinding of duplex DNA by translocating in the 3'-5' direction.</text>
        <dbReference type="EC" id="5.6.2.4"/>
    </reaction>
</comment>
<keyword evidence="4" id="KW-0067">ATP-binding</keyword>
<keyword evidence="5" id="KW-0413">Isomerase</keyword>
<protein>
    <recommendedName>
        <fullName evidence="7">DNA 3'-5' helicase</fullName>
        <ecNumber evidence="7">5.6.2.4</ecNumber>
    </recommendedName>
</protein>
<dbReference type="OrthoDB" id="1470711at2759"/>
<organism evidence="12 13">
    <name type="scientific">Ascodesmis nigricans</name>
    <dbReference type="NCBI Taxonomy" id="341454"/>
    <lineage>
        <taxon>Eukaryota</taxon>
        <taxon>Fungi</taxon>
        <taxon>Dikarya</taxon>
        <taxon>Ascomycota</taxon>
        <taxon>Pezizomycotina</taxon>
        <taxon>Pezizomycetes</taxon>
        <taxon>Pezizales</taxon>
        <taxon>Ascodesmidaceae</taxon>
        <taxon>Ascodesmis</taxon>
    </lineage>
</organism>
<dbReference type="Proteomes" id="UP000298138">
    <property type="component" value="Unassembled WGS sequence"/>
</dbReference>
<evidence type="ECO:0000256" key="4">
    <source>
        <dbReference type="ARBA" id="ARBA00022840"/>
    </source>
</evidence>
<gene>
    <name evidence="12" type="ORF">EX30DRAFT_362072</name>
</gene>
<sequence>MFWASGSRELSALHVLINHTPLALPRLSSLFPSSSDVPMPNVPASKPFLPHRPSLLNLPPELLLSIATLLPLTSLNALISSSRLFRGLHALTIREPSFCPWRRRYEFHRNAYEAAYNSAELRAYTRRISSETNNPELRLSEPHVTQSEYESVVEGFMRDFGFSDPEGSIIHRGGLGDSSQNQNQRRRFLLLDEKVLLEALMGMWRNKREERNLLRLKNLRCDMQMLEMKLERLCPWRVIGIFAPEDRSGVEWPQSMMIYVLLTVYLLYGGLQPTEIPGLIASCSPPLTADLHPAYGDPGAAICEYFCFLALFLDIWEAQFMMLELARREAATVLQTDLWYHGNLRRGLNSKLRKWIDNRFAPAKPFTPSSGSREHNTISPNIKEGSLIPRKRLISDSDSSGSMGETSTMGPKARSGYERSISWGLDKQFDGTLTLSSARPQSASHRTQHSDFLTEEQRRIVDTDLKQGSLMKIRAFAGTGKTRSLVEYARKRPRKSFLYVAFNASARMDAEKKFGGNVTCRTMHATALRELESISPVACAAKLANTMPIPDNWGAKDLIILFQLDKHSTIIEALENPSNHMLPGERRKGRGAQLESSISTQKIPFPTATTVATTIKITLERFWASTLSKITKYFLPGTMIEKVGLKPASVLRWAKLVWFNIEQGTAPWLPHDAYLKLMQLYPTGDNGAFGSFETIMFDEAQDATSCMASIILRQLHCGRSVIVVGDPYQKIYGFRNACNDCFDDELYPPTHTYFLTHSFRFGDNIAHIANTLLRALKEPQRVRGVRRHDTVKLAPTSTVLNRQRLQPPRPQSEPFTIIFRKNITLISTAISFCLSHPHHKIRLGLNRSFSKHNLFANLRSAHALLKGTRAKSGPLAEWKTWDQLRDHVSAASESGDDTPPLLLLVVGLEDKLQSDDFLTHLSSLERNVVNDNDTTSADVIFVTAHQSKGLEWDRVHVAAWDFNPVYKKRSALCKGSFIREECGLLYVAVTRARKELLVAEPVTSYLAAEEGVVDIRLSPKTDDGKCERCENEWKDGWLLLKMTRTGLEPGCFDAEVQEVGNPETDSSTGIVNSNPSSQVPTPSSSPSSNSSRSTYSDPFTPAAAPPLSPSLSLMSTSSAHPSGSTISPAFPKKETITICAACSHITEQFLASFATNNHINTPVLQRSEFLKSRWRPMVCWDQAWAERYEAETLRIKQGLRRSGFGGEEEGDQEGNGTAGLGDRELITGWWGQKEE</sequence>
<keyword evidence="13" id="KW-1185">Reference proteome</keyword>
<dbReference type="EMBL" id="ML220113">
    <property type="protein sequence ID" value="TGZ84131.1"/>
    <property type="molecule type" value="Genomic_DNA"/>
</dbReference>
<proteinExistence type="predicted"/>
<reference evidence="12 13" key="1">
    <citation type="submission" date="2019-04" db="EMBL/GenBank/DDBJ databases">
        <title>Comparative genomics and transcriptomics to analyze fruiting body development in filamentous ascomycetes.</title>
        <authorList>
            <consortium name="DOE Joint Genome Institute"/>
            <person name="Lutkenhaus R."/>
            <person name="Traeger S."/>
            <person name="Breuer J."/>
            <person name="Kuo A."/>
            <person name="Lipzen A."/>
            <person name="Pangilinan J."/>
            <person name="Dilworth D."/>
            <person name="Sandor L."/>
            <person name="Poggeler S."/>
            <person name="Barry K."/>
            <person name="Grigoriev I.V."/>
            <person name="Nowrousian M."/>
        </authorList>
    </citation>
    <scope>NUCLEOTIDE SEQUENCE [LARGE SCALE GENOMIC DNA]</scope>
    <source>
        <strain evidence="12 13">CBS 389.68</strain>
    </source>
</reference>
<dbReference type="GO" id="GO:0043138">
    <property type="term" value="F:3'-5' DNA helicase activity"/>
    <property type="evidence" value="ECO:0007669"/>
    <property type="project" value="UniProtKB-EC"/>
</dbReference>
<accession>A0A4S2N4L6</accession>
<evidence type="ECO:0000256" key="8">
    <source>
        <dbReference type="ARBA" id="ARBA00048988"/>
    </source>
</evidence>
<evidence type="ECO:0000256" key="7">
    <source>
        <dbReference type="ARBA" id="ARBA00034808"/>
    </source>
</evidence>
<evidence type="ECO:0000313" key="13">
    <source>
        <dbReference type="Proteomes" id="UP000298138"/>
    </source>
</evidence>
<feature type="region of interest" description="Disordered" evidence="9">
    <location>
        <begin position="1059"/>
        <end position="1127"/>
    </location>
</feature>
<evidence type="ECO:0000256" key="3">
    <source>
        <dbReference type="ARBA" id="ARBA00022806"/>
    </source>
</evidence>
<dbReference type="AlphaFoldDB" id="A0A4S2N4L6"/>
<dbReference type="InParanoid" id="A0A4S2N4L6"/>
<evidence type="ECO:0000256" key="9">
    <source>
        <dbReference type="SAM" id="MobiDB-lite"/>
    </source>
</evidence>
<dbReference type="InterPro" id="IPR000212">
    <property type="entry name" value="DNA_helicase_UvrD/REP"/>
</dbReference>
<feature type="compositionally biased region" description="Low complexity" evidence="9">
    <location>
        <begin position="1109"/>
        <end position="1122"/>
    </location>
</feature>
<evidence type="ECO:0000256" key="6">
    <source>
        <dbReference type="ARBA" id="ARBA00034617"/>
    </source>
</evidence>
<feature type="compositionally biased region" description="Low complexity" evidence="9">
    <location>
        <begin position="1072"/>
        <end position="1102"/>
    </location>
</feature>
<feature type="region of interest" description="Disordered" evidence="9">
    <location>
        <begin position="1201"/>
        <end position="1235"/>
    </location>
</feature>
<dbReference type="Pfam" id="PF00580">
    <property type="entry name" value="UvrD-helicase"/>
    <property type="match status" value="1"/>
</dbReference>
<keyword evidence="1" id="KW-0547">Nucleotide-binding</keyword>
<evidence type="ECO:0000259" key="10">
    <source>
        <dbReference type="Pfam" id="PF00580"/>
    </source>
</evidence>
<dbReference type="GO" id="GO:0031297">
    <property type="term" value="P:replication fork processing"/>
    <property type="evidence" value="ECO:0007669"/>
    <property type="project" value="TreeGrafter"/>
</dbReference>
<dbReference type="PANTHER" id="PTHR11070">
    <property type="entry name" value="UVRD / RECB / PCRA DNA HELICASE FAMILY MEMBER"/>
    <property type="match status" value="1"/>
</dbReference>
<dbReference type="EC" id="5.6.2.4" evidence="7"/>
<dbReference type="GO" id="GO:0016787">
    <property type="term" value="F:hydrolase activity"/>
    <property type="evidence" value="ECO:0007669"/>
    <property type="project" value="UniProtKB-KW"/>
</dbReference>
<dbReference type="InterPro" id="IPR014017">
    <property type="entry name" value="DNA_helicase_UvrD-like_C"/>
</dbReference>
<dbReference type="InterPro" id="IPR027417">
    <property type="entry name" value="P-loop_NTPase"/>
</dbReference>
<evidence type="ECO:0000256" key="1">
    <source>
        <dbReference type="ARBA" id="ARBA00022741"/>
    </source>
</evidence>
<keyword evidence="3" id="KW-0347">Helicase</keyword>
<feature type="domain" description="UvrD-like helicase ATP-binding" evidence="10">
    <location>
        <begin position="453"/>
        <end position="742"/>
    </location>
</feature>
<dbReference type="Gene3D" id="1.10.486.10">
    <property type="entry name" value="PCRA, domain 4"/>
    <property type="match status" value="1"/>
</dbReference>
<feature type="region of interest" description="Disordered" evidence="9">
    <location>
        <begin position="394"/>
        <end position="415"/>
    </location>
</feature>
<evidence type="ECO:0000313" key="12">
    <source>
        <dbReference type="EMBL" id="TGZ84131.1"/>
    </source>
</evidence>
<comment type="catalytic activity">
    <reaction evidence="8">
        <text>ATP + H2O = ADP + phosphate + H(+)</text>
        <dbReference type="Rhea" id="RHEA:13065"/>
        <dbReference type="ChEBI" id="CHEBI:15377"/>
        <dbReference type="ChEBI" id="CHEBI:15378"/>
        <dbReference type="ChEBI" id="CHEBI:30616"/>
        <dbReference type="ChEBI" id="CHEBI:43474"/>
        <dbReference type="ChEBI" id="CHEBI:456216"/>
        <dbReference type="EC" id="5.6.2.4"/>
    </reaction>
</comment>